<evidence type="ECO:0000259" key="1">
    <source>
        <dbReference type="PROSITE" id="PS50853"/>
    </source>
</evidence>
<reference evidence="2" key="2">
    <citation type="submission" date="2023-05" db="EMBL/GenBank/DDBJ databases">
        <authorList>
            <person name="Fouks B."/>
        </authorList>
    </citation>
    <scope>NUCLEOTIDE SEQUENCE</scope>
    <source>
        <strain evidence="2">Stay&amp;Tobe</strain>
        <tissue evidence="2">Testes</tissue>
    </source>
</reference>
<accession>A0AAD8ED43</accession>
<dbReference type="AlphaFoldDB" id="A0AAD8ED43"/>
<dbReference type="InterPro" id="IPR013783">
    <property type="entry name" value="Ig-like_fold"/>
</dbReference>
<protein>
    <recommendedName>
        <fullName evidence="1">Fibronectin type-III domain-containing protein</fullName>
    </recommendedName>
</protein>
<feature type="non-terminal residue" evidence="2">
    <location>
        <position position="1"/>
    </location>
</feature>
<gene>
    <name evidence="2" type="ORF">L9F63_002785</name>
</gene>
<dbReference type="Proteomes" id="UP001233999">
    <property type="component" value="Unassembled WGS sequence"/>
</dbReference>
<proteinExistence type="predicted"/>
<dbReference type="Gene3D" id="2.60.40.10">
    <property type="entry name" value="Immunoglobulins"/>
    <property type="match status" value="1"/>
</dbReference>
<evidence type="ECO:0000313" key="3">
    <source>
        <dbReference type="Proteomes" id="UP001233999"/>
    </source>
</evidence>
<feature type="non-terminal residue" evidence="2">
    <location>
        <position position="102"/>
    </location>
</feature>
<feature type="domain" description="Fibronectin type-III" evidence="1">
    <location>
        <begin position="1"/>
        <end position="44"/>
    </location>
</feature>
<dbReference type="EMBL" id="JASPKZ010007275">
    <property type="protein sequence ID" value="KAJ9585402.1"/>
    <property type="molecule type" value="Genomic_DNA"/>
</dbReference>
<keyword evidence="3" id="KW-1185">Reference proteome</keyword>
<name>A0AAD8ED43_DIPPU</name>
<comment type="caution">
    <text evidence="2">The sequence shown here is derived from an EMBL/GenBank/DDBJ whole genome shotgun (WGS) entry which is preliminary data.</text>
</comment>
<reference evidence="2" key="1">
    <citation type="journal article" date="2023" name="IScience">
        <title>Live-bearing cockroach genome reveals convergent evolutionary mechanisms linked to viviparity in insects and beyond.</title>
        <authorList>
            <person name="Fouks B."/>
            <person name="Harrison M.C."/>
            <person name="Mikhailova A.A."/>
            <person name="Marchal E."/>
            <person name="English S."/>
            <person name="Carruthers M."/>
            <person name="Jennings E.C."/>
            <person name="Chiamaka E.L."/>
            <person name="Frigard R.A."/>
            <person name="Pippel M."/>
            <person name="Attardo G.M."/>
            <person name="Benoit J.B."/>
            <person name="Bornberg-Bauer E."/>
            <person name="Tobe S.S."/>
        </authorList>
    </citation>
    <scope>NUCLEOTIDE SEQUENCE</scope>
    <source>
        <strain evidence="2">Stay&amp;Tobe</strain>
    </source>
</reference>
<dbReference type="InterPro" id="IPR036116">
    <property type="entry name" value="FN3_sf"/>
</dbReference>
<dbReference type="CDD" id="cd00063">
    <property type="entry name" value="FN3"/>
    <property type="match status" value="1"/>
</dbReference>
<dbReference type="InterPro" id="IPR003961">
    <property type="entry name" value="FN3_dom"/>
</dbReference>
<organism evidence="2 3">
    <name type="scientific">Diploptera punctata</name>
    <name type="common">Pacific beetle cockroach</name>
    <dbReference type="NCBI Taxonomy" id="6984"/>
    <lineage>
        <taxon>Eukaryota</taxon>
        <taxon>Metazoa</taxon>
        <taxon>Ecdysozoa</taxon>
        <taxon>Arthropoda</taxon>
        <taxon>Hexapoda</taxon>
        <taxon>Insecta</taxon>
        <taxon>Pterygota</taxon>
        <taxon>Neoptera</taxon>
        <taxon>Polyneoptera</taxon>
        <taxon>Dictyoptera</taxon>
        <taxon>Blattodea</taxon>
        <taxon>Blaberoidea</taxon>
        <taxon>Blaberidae</taxon>
        <taxon>Diplopterinae</taxon>
        <taxon>Diploptera</taxon>
    </lineage>
</organism>
<evidence type="ECO:0000313" key="2">
    <source>
        <dbReference type="EMBL" id="KAJ9585402.1"/>
    </source>
</evidence>
<sequence>TQEKIATISGLKNNSLYQFRVRAVVSDGQVGEANLSEWISTLNSTFQPQPVSNITLVSTKCMSIPELLEVTISWIPAQDRTCHYEALCWVSKILPRIRYISK</sequence>
<dbReference type="SUPFAM" id="SSF49265">
    <property type="entry name" value="Fibronectin type III"/>
    <property type="match status" value="1"/>
</dbReference>
<dbReference type="PROSITE" id="PS50853">
    <property type="entry name" value="FN3"/>
    <property type="match status" value="1"/>
</dbReference>